<reference evidence="5 6" key="1">
    <citation type="submission" date="2016-11" db="EMBL/GenBank/DDBJ databases">
        <authorList>
            <person name="Jaros S."/>
            <person name="Januszkiewicz K."/>
            <person name="Wedrychowicz H."/>
        </authorList>
    </citation>
    <scope>NUCLEOTIDE SEQUENCE [LARGE SCALE GENOMIC DNA]</scope>
    <source>
        <strain evidence="5 6">DSM 26883</strain>
    </source>
</reference>
<dbReference type="SMART" id="SM00739">
    <property type="entry name" value="KOW"/>
    <property type="match status" value="1"/>
</dbReference>
<evidence type="ECO:0000259" key="4">
    <source>
        <dbReference type="SMART" id="SM00739"/>
    </source>
</evidence>
<dbReference type="InterPro" id="IPR036735">
    <property type="entry name" value="NGN_dom_sf"/>
</dbReference>
<dbReference type="NCBIfam" id="NF033644">
    <property type="entry name" value="antiterm_UpxY"/>
    <property type="match status" value="1"/>
</dbReference>
<dbReference type="SUPFAM" id="SSF50104">
    <property type="entry name" value="Translation proteins SH3-like domain"/>
    <property type="match status" value="1"/>
</dbReference>
<dbReference type="AlphaFoldDB" id="A0A1M5GAQ0"/>
<dbReference type="SUPFAM" id="SSF82679">
    <property type="entry name" value="N-utilization substance G protein NusG, N-terminal domain"/>
    <property type="match status" value="1"/>
</dbReference>
<dbReference type="Proteomes" id="UP000184436">
    <property type="component" value="Unassembled WGS sequence"/>
</dbReference>
<keyword evidence="2" id="KW-0805">Transcription regulation</keyword>
<dbReference type="STRING" id="871325.SAMN05444349_1583"/>
<accession>A0A1M5GAQ0</accession>
<dbReference type="InterPro" id="IPR006645">
    <property type="entry name" value="NGN-like_dom"/>
</dbReference>
<sequence length="194" mass="21783">MISLEKKSVIAGPIYGTGEGVAHPKRWYVAMVRMHHEKKVAERLGKMGIDSFIPVQQEIHQWSDRRKKVEAVLLPMMVFVHATPKERMEVLTLSTVSRYMVMRGESTPTVIPDDQMARFRFMLDYSEEAVHMNSTPLARGEEVRVIKGPLAGLVGELVTMDGKSKIAVRLDMLGCACVDMPIGYVEPLLSRVSV</sequence>
<evidence type="ECO:0000256" key="2">
    <source>
        <dbReference type="ARBA" id="ARBA00023015"/>
    </source>
</evidence>
<dbReference type="OrthoDB" id="9796143at2"/>
<evidence type="ECO:0000313" key="5">
    <source>
        <dbReference type="EMBL" id="SHG00776.1"/>
    </source>
</evidence>
<dbReference type="Pfam" id="PF02357">
    <property type="entry name" value="NusG"/>
    <property type="match status" value="1"/>
</dbReference>
<keyword evidence="6" id="KW-1185">Reference proteome</keyword>
<dbReference type="CDD" id="cd09895">
    <property type="entry name" value="NGN_SP_UpxY"/>
    <property type="match status" value="1"/>
</dbReference>
<dbReference type="GO" id="GO:0006354">
    <property type="term" value="P:DNA-templated transcription elongation"/>
    <property type="evidence" value="ECO:0007669"/>
    <property type="project" value="InterPro"/>
</dbReference>
<dbReference type="GO" id="GO:0031564">
    <property type="term" value="P:transcription antitermination"/>
    <property type="evidence" value="ECO:0007669"/>
    <property type="project" value="UniProtKB-KW"/>
</dbReference>
<proteinExistence type="predicted"/>
<gene>
    <name evidence="5" type="ORF">SAMN05444349_1583</name>
</gene>
<keyword evidence="1" id="KW-0889">Transcription antitermination</keyword>
<evidence type="ECO:0000313" key="6">
    <source>
        <dbReference type="Proteomes" id="UP000184436"/>
    </source>
</evidence>
<keyword evidence="3" id="KW-0804">Transcription</keyword>
<dbReference type="PANTHER" id="PTHR30265">
    <property type="entry name" value="RHO-INTERACTING TRANSCRIPTION TERMINATION FACTOR NUSG"/>
    <property type="match status" value="1"/>
</dbReference>
<dbReference type="InterPro" id="IPR043425">
    <property type="entry name" value="NusG-like"/>
</dbReference>
<dbReference type="Gene3D" id="3.30.70.940">
    <property type="entry name" value="NusG, N-terminal domain"/>
    <property type="match status" value="1"/>
</dbReference>
<dbReference type="InterPro" id="IPR008991">
    <property type="entry name" value="Translation_prot_SH3-like_sf"/>
</dbReference>
<dbReference type="PANTHER" id="PTHR30265:SF4">
    <property type="entry name" value="KOW MOTIF FAMILY PROTEIN, EXPRESSED"/>
    <property type="match status" value="1"/>
</dbReference>
<organism evidence="5 6">
    <name type="scientific">Bacteroides faecichinchillae</name>
    <dbReference type="NCBI Taxonomy" id="871325"/>
    <lineage>
        <taxon>Bacteria</taxon>
        <taxon>Pseudomonadati</taxon>
        <taxon>Bacteroidota</taxon>
        <taxon>Bacteroidia</taxon>
        <taxon>Bacteroidales</taxon>
        <taxon>Bacteroidaceae</taxon>
        <taxon>Bacteroides</taxon>
    </lineage>
</organism>
<name>A0A1M5GAQ0_9BACE</name>
<protein>
    <submittedName>
        <fullName evidence="5">Transcription antitermination factor NusG</fullName>
    </submittedName>
</protein>
<feature type="domain" description="KOW" evidence="4">
    <location>
        <begin position="136"/>
        <end position="163"/>
    </location>
</feature>
<dbReference type="InterPro" id="IPR005824">
    <property type="entry name" value="KOW"/>
</dbReference>
<dbReference type="RefSeq" id="WP_025076419.1">
    <property type="nucleotide sequence ID" value="NZ_FQVD01000058.1"/>
</dbReference>
<evidence type="ECO:0000256" key="3">
    <source>
        <dbReference type="ARBA" id="ARBA00023163"/>
    </source>
</evidence>
<evidence type="ECO:0000256" key="1">
    <source>
        <dbReference type="ARBA" id="ARBA00022814"/>
    </source>
</evidence>
<dbReference type="EMBL" id="FQVD01000058">
    <property type="protein sequence ID" value="SHG00776.1"/>
    <property type="molecule type" value="Genomic_DNA"/>
</dbReference>